<reference evidence="3 4" key="1">
    <citation type="submission" date="2022-04" db="EMBL/GenBank/DDBJ databases">
        <title>Genome draft of Actinomadura sp. ATCC 31491.</title>
        <authorList>
            <person name="Shi X."/>
            <person name="Du Y."/>
        </authorList>
    </citation>
    <scope>NUCLEOTIDE SEQUENCE [LARGE SCALE GENOMIC DNA]</scope>
    <source>
        <strain evidence="3 4">ATCC 31491</strain>
    </source>
</reference>
<dbReference type="Proteomes" id="UP001317259">
    <property type="component" value="Unassembled WGS sequence"/>
</dbReference>
<protein>
    <submittedName>
        <fullName evidence="3">Cytochrome P450</fullName>
    </submittedName>
</protein>
<dbReference type="InterPro" id="IPR036396">
    <property type="entry name" value="Cyt_P450_sf"/>
</dbReference>
<evidence type="ECO:0000256" key="1">
    <source>
        <dbReference type="ARBA" id="ARBA00010617"/>
    </source>
</evidence>
<name>A0ABT0G618_9ACTN</name>
<comment type="similarity">
    <text evidence="1 2">Belongs to the cytochrome P450 family.</text>
</comment>
<dbReference type="SUPFAM" id="SSF48264">
    <property type="entry name" value="Cytochrome P450"/>
    <property type="match status" value="1"/>
</dbReference>
<evidence type="ECO:0000256" key="2">
    <source>
        <dbReference type="RuleBase" id="RU000461"/>
    </source>
</evidence>
<evidence type="ECO:0000313" key="4">
    <source>
        <dbReference type="Proteomes" id="UP001317259"/>
    </source>
</evidence>
<dbReference type="InterPro" id="IPR002397">
    <property type="entry name" value="Cyt_P450_B"/>
</dbReference>
<keyword evidence="2" id="KW-0479">Metal-binding</keyword>
<dbReference type="Pfam" id="PF00067">
    <property type="entry name" value="p450"/>
    <property type="match status" value="2"/>
</dbReference>
<evidence type="ECO:0000313" key="3">
    <source>
        <dbReference type="EMBL" id="MCK2220062.1"/>
    </source>
</evidence>
<proteinExistence type="inferred from homology"/>
<keyword evidence="2" id="KW-0408">Iron</keyword>
<dbReference type="InterPro" id="IPR001128">
    <property type="entry name" value="Cyt_P450"/>
</dbReference>
<keyword evidence="2" id="KW-0503">Monooxygenase</keyword>
<dbReference type="Gene3D" id="1.10.630.10">
    <property type="entry name" value="Cytochrome P450"/>
    <property type="match status" value="1"/>
</dbReference>
<dbReference type="CDD" id="cd11029">
    <property type="entry name" value="CYP107-like"/>
    <property type="match status" value="1"/>
</dbReference>
<dbReference type="EMBL" id="JAKRKC020000002">
    <property type="protein sequence ID" value="MCK2220062.1"/>
    <property type="molecule type" value="Genomic_DNA"/>
</dbReference>
<dbReference type="PROSITE" id="PS00086">
    <property type="entry name" value="CYTOCHROME_P450"/>
    <property type="match status" value="1"/>
</dbReference>
<accession>A0ABT0G618</accession>
<dbReference type="PANTHER" id="PTHR46696">
    <property type="entry name" value="P450, PUTATIVE (EUROFUNG)-RELATED"/>
    <property type="match status" value="1"/>
</dbReference>
<dbReference type="RefSeq" id="WP_242378724.1">
    <property type="nucleotide sequence ID" value="NZ_JAKRKC020000002.1"/>
</dbReference>
<keyword evidence="2" id="KW-0560">Oxidoreductase</keyword>
<sequence length="405" mass="43835">MQTPPLDLPVPGERCSRTISRYRDQAGPVVPVKLPGGVDAWLVTSYEAISEILAHDDTHYSKNPKNFPALHDGTIPAGWPMRQLIEGDHLLNKDGGDHRRLRGLIARGFTPARVQALAPRVAELAEELLARMPAAGEPVDLVRHFAEPLPVIVICELFGVPEEDREEIRTQARLLVSHDTAPDDAARAGARLLGHLAGHIERRRREPADDLTSALIRAQDEDGDRLSDTEMLWILWLMILAGHETTVHLIGNSVVALCSHPDQLARARAEGSWERVVEEVMRSRASVVSAVFRYTLREVTIAGVTVPAGQALAIGFGATGTDPARFGAAAGCFDVSRAPETHLGFGRGPHFCVGAPLARLEGRIALAALFRRFPGLRLAVEPGEIAYSPSLITEGPLALPVLLAG</sequence>
<dbReference type="PANTHER" id="PTHR46696:SF1">
    <property type="entry name" value="CYTOCHROME P450 YJIB-RELATED"/>
    <property type="match status" value="1"/>
</dbReference>
<dbReference type="PRINTS" id="PR00359">
    <property type="entry name" value="BP450"/>
</dbReference>
<keyword evidence="4" id="KW-1185">Reference proteome</keyword>
<gene>
    <name evidence="3" type="ORF">MF672_040640</name>
</gene>
<comment type="caution">
    <text evidence="3">The sequence shown here is derived from an EMBL/GenBank/DDBJ whole genome shotgun (WGS) entry which is preliminary data.</text>
</comment>
<dbReference type="InterPro" id="IPR017972">
    <property type="entry name" value="Cyt_P450_CS"/>
</dbReference>
<keyword evidence="2" id="KW-0349">Heme</keyword>
<organism evidence="3 4">
    <name type="scientific">Actinomadura luzonensis</name>
    <dbReference type="NCBI Taxonomy" id="2805427"/>
    <lineage>
        <taxon>Bacteria</taxon>
        <taxon>Bacillati</taxon>
        <taxon>Actinomycetota</taxon>
        <taxon>Actinomycetes</taxon>
        <taxon>Streptosporangiales</taxon>
        <taxon>Thermomonosporaceae</taxon>
        <taxon>Actinomadura</taxon>
    </lineage>
</organism>